<dbReference type="CDD" id="cd07133">
    <property type="entry name" value="ALDH_CALDH_CalB"/>
    <property type="match status" value="1"/>
</dbReference>
<dbReference type="InterPro" id="IPR016163">
    <property type="entry name" value="Ald_DH_C"/>
</dbReference>
<feature type="active site" evidence="5">
    <location>
        <position position="254"/>
    </location>
</feature>
<dbReference type="Gene3D" id="3.40.605.10">
    <property type="entry name" value="Aldehyde Dehydrogenase, Chain A, domain 1"/>
    <property type="match status" value="1"/>
</dbReference>
<dbReference type="InterPro" id="IPR016161">
    <property type="entry name" value="Ald_DH/histidinol_DH"/>
</dbReference>
<dbReference type="EMBL" id="CP062941">
    <property type="protein sequence ID" value="QOL50348.1"/>
    <property type="molecule type" value="Genomic_DNA"/>
</dbReference>
<keyword evidence="3" id="KW-0520">NAD</keyword>
<feature type="domain" description="Aldehyde dehydrogenase" evidence="9">
    <location>
        <begin position="31"/>
        <end position="444"/>
    </location>
</feature>
<evidence type="ECO:0000256" key="2">
    <source>
        <dbReference type="ARBA" id="ARBA00023002"/>
    </source>
</evidence>
<evidence type="ECO:0000259" key="9">
    <source>
        <dbReference type="Pfam" id="PF00171"/>
    </source>
</evidence>
<evidence type="ECO:0000313" key="11">
    <source>
        <dbReference type="Proteomes" id="UP000593875"/>
    </source>
</evidence>
<dbReference type="PANTHER" id="PTHR43570:SF20">
    <property type="entry name" value="ALDEHYDE DEHYDROGENASE ALDX-RELATED"/>
    <property type="match status" value="1"/>
</dbReference>
<dbReference type="InterPro" id="IPR016162">
    <property type="entry name" value="Ald_DH_N"/>
</dbReference>
<evidence type="ECO:0000256" key="1">
    <source>
        <dbReference type="ARBA" id="ARBA00009986"/>
    </source>
</evidence>
<sequence>MTAMPKILPEELMHMTLLRQRSAFLAEGPPTLAERKDSLKRLRALVLDYRTELESAISLDFGHRSRHETGLMELMGVVGAIDYLLRHLRRFMQAERRHVALSYRPGRAYVTYQPKGVIGIMAPWNYPFSLAMIPLATALAAGNRAMIKPSELTPRTSELMKRMLATGFATDEVAVVLGGPEVGAQFSGLAFDHLVFTGSTEVGRKVMKAASDNLVPVTLELGGKSPAVVAPGQCDARTVSSLVFGKLSNAGQTCVAPDYAMVHVDDLAQFVARYQDAVSAFYPEGPTAADYTSIVSERHLARLRGLLDDARDKGATVIEAGVDPASAARRIRTLAPTLVLNVDDSMNIMREEIFGPILPVLSYRTLDEVVDYVNARPRPLALYYFGPDDSNCRSLLRRTTSGNVGINNTLMHVAQDDLPFGGVGPSGIGAYHGIEGFRAMSHGKGVYAQGRWSLARLLHAPFGRIADRMLALYLGRGGKGRQRPAPRQVTEGESGAGMFPDRRRR</sequence>
<name>A0A7L9U5T4_9BURK</name>
<dbReference type="Proteomes" id="UP000593875">
    <property type="component" value="Chromosome"/>
</dbReference>
<dbReference type="KEGG" id="mlir:LPB04_03285"/>
<dbReference type="GO" id="GO:0005737">
    <property type="term" value="C:cytoplasm"/>
    <property type="evidence" value="ECO:0007669"/>
    <property type="project" value="TreeGrafter"/>
</dbReference>
<gene>
    <name evidence="10" type="ORF">LPB04_03285</name>
</gene>
<dbReference type="SUPFAM" id="SSF53720">
    <property type="entry name" value="ALDH-like"/>
    <property type="match status" value="1"/>
</dbReference>
<evidence type="ECO:0000256" key="7">
    <source>
        <dbReference type="RuleBase" id="RU003345"/>
    </source>
</evidence>
<dbReference type="InterPro" id="IPR015590">
    <property type="entry name" value="Aldehyde_DH_dom"/>
</dbReference>
<dbReference type="InterPro" id="IPR012394">
    <property type="entry name" value="Aldehyde_DH_NAD(P)"/>
</dbReference>
<proteinExistence type="inferred from homology"/>
<dbReference type="GO" id="GO:0004029">
    <property type="term" value="F:aldehyde dehydrogenase (NAD+) activity"/>
    <property type="evidence" value="ECO:0007669"/>
    <property type="project" value="TreeGrafter"/>
</dbReference>
<dbReference type="PIRSF" id="PIRSF036492">
    <property type="entry name" value="ALDH"/>
    <property type="match status" value="1"/>
</dbReference>
<evidence type="ECO:0000256" key="8">
    <source>
        <dbReference type="SAM" id="MobiDB-lite"/>
    </source>
</evidence>
<dbReference type="GO" id="GO:0006081">
    <property type="term" value="P:aldehyde metabolic process"/>
    <property type="evidence" value="ECO:0007669"/>
    <property type="project" value="InterPro"/>
</dbReference>
<dbReference type="AlphaFoldDB" id="A0A7L9U5T4"/>
<dbReference type="Pfam" id="PF00171">
    <property type="entry name" value="Aldedh"/>
    <property type="match status" value="1"/>
</dbReference>
<accession>A0A7L9U5T4</accession>
<comment type="similarity">
    <text evidence="1 4 7">Belongs to the aldehyde dehydrogenase family.</text>
</comment>
<dbReference type="InterPro" id="IPR016160">
    <property type="entry name" value="Ald_DH_CS_CYS"/>
</dbReference>
<evidence type="ECO:0000313" key="10">
    <source>
        <dbReference type="EMBL" id="QOL50348.1"/>
    </source>
</evidence>
<keyword evidence="2 4" id="KW-0560">Oxidoreductase</keyword>
<dbReference type="PROSITE" id="PS00070">
    <property type="entry name" value="ALDEHYDE_DEHYDR_CYS"/>
    <property type="match status" value="1"/>
</dbReference>
<organism evidence="10 11">
    <name type="scientific">Massilia litorea</name>
    <dbReference type="NCBI Taxonomy" id="2769491"/>
    <lineage>
        <taxon>Bacteria</taxon>
        <taxon>Pseudomonadati</taxon>
        <taxon>Pseudomonadota</taxon>
        <taxon>Betaproteobacteria</taxon>
        <taxon>Burkholderiales</taxon>
        <taxon>Oxalobacteraceae</taxon>
        <taxon>Telluria group</taxon>
        <taxon>Massilia</taxon>
    </lineage>
</organism>
<dbReference type="InterPro" id="IPR029510">
    <property type="entry name" value="Ald_DH_CS_GLU"/>
</dbReference>
<dbReference type="Gene3D" id="3.40.309.10">
    <property type="entry name" value="Aldehyde Dehydrogenase, Chain A, domain 2"/>
    <property type="match status" value="1"/>
</dbReference>
<keyword evidence="11" id="KW-1185">Reference proteome</keyword>
<dbReference type="PROSITE" id="PS00687">
    <property type="entry name" value="ALDEHYDE_DEHYDR_GLU"/>
    <property type="match status" value="1"/>
</dbReference>
<dbReference type="RefSeq" id="WP_193687364.1">
    <property type="nucleotide sequence ID" value="NZ_CP062941.1"/>
</dbReference>
<evidence type="ECO:0000256" key="4">
    <source>
        <dbReference type="PIRNR" id="PIRNR036492"/>
    </source>
</evidence>
<evidence type="ECO:0000256" key="6">
    <source>
        <dbReference type="PROSITE-ProRule" id="PRU10007"/>
    </source>
</evidence>
<dbReference type="PANTHER" id="PTHR43570">
    <property type="entry name" value="ALDEHYDE DEHYDROGENASE"/>
    <property type="match status" value="1"/>
</dbReference>
<evidence type="ECO:0000256" key="3">
    <source>
        <dbReference type="ARBA" id="ARBA00023027"/>
    </source>
</evidence>
<reference evidence="10 11" key="1">
    <citation type="submission" date="2020-10" db="EMBL/GenBank/DDBJ databases">
        <title>Genome sequencing of Massilia sp. LPB0304.</title>
        <authorList>
            <person name="Kim J."/>
        </authorList>
    </citation>
    <scope>NUCLEOTIDE SEQUENCE [LARGE SCALE GENOMIC DNA]</scope>
    <source>
        <strain evidence="10 11">LPB0304</strain>
    </source>
</reference>
<protein>
    <recommendedName>
        <fullName evidence="4">Aldehyde dehydrogenase</fullName>
    </recommendedName>
</protein>
<feature type="active site" evidence="5 6">
    <location>
        <position position="220"/>
    </location>
</feature>
<feature type="region of interest" description="Disordered" evidence="8">
    <location>
        <begin position="477"/>
        <end position="505"/>
    </location>
</feature>
<evidence type="ECO:0000256" key="5">
    <source>
        <dbReference type="PIRSR" id="PIRSR036492-1"/>
    </source>
</evidence>